<gene>
    <name evidence="5" type="ORF">EW093_05710</name>
</gene>
<dbReference type="NCBIfam" id="TIGR03696">
    <property type="entry name" value="Rhs_assc_core"/>
    <property type="match status" value="1"/>
</dbReference>
<dbReference type="RefSeq" id="WP_149567469.1">
    <property type="nucleotide sequence ID" value="NZ_CP035807.1"/>
</dbReference>
<dbReference type="Pfam" id="PF25023">
    <property type="entry name" value="TEN_YD-shell"/>
    <property type="match status" value="2"/>
</dbReference>
<sequence>MKKFLILMLSLIVSVNIFSDPIKTTSITVHYPETVAATCSEKGCPGETNCGHCVKTPHINYDKNGNPNGGYYTFSCPGHPCTIAHTKIEGRKKTIEVSVDLNLPGAQQKIDGFEVYVKELNEELQKSPNNISVIPGSSATTEAKLNNALKSIFNKVPDVKFKDSTTIATEKGNKLEEENNITKQVLSGDPVRTGTGEFFTKSTDFTLQTGNLTFNISRSYASQREAETEKFGSLWSTNLETHTLWGTRPKAQEVYDEKKDFYTKLYEDYDSAIVSYNNFVTYGTESHISLADARGKYEALISNLNSIESILENKKKEYSYSEITSYLDEQKKIVNNEKTTLVQPYLDDLNDIESYYKNTIYPNITSFKSYIDTNIKPLVDDAEKLLNLTDDRNILNKYFNDQFSLSNVGENYIVYFDESNSPHQFYITANPDYETSKKIPGTNIPDYYPNGSLTTYKDSSLSLEILPEGFTKLSENNGTIKTFNSNGLLVRQEDQNGNYFEYKYSGEKLTTVIDNFKREVKIDYLDNKISLIVLPDETTISYAYTGDLLSGIIDQDKDSTSYEYDGKLLKKITKADDSFRTYNYELLNGKPRVTWTMDEEGRKEFFYYDFNSDNSISCCTYINVEGIKEKQFFNKFLKIEKVEYYLDEKVETVKKIIYDASGNEIETTLSNSDGNILENIIKTYDNKNMVTSVHRNKINIENLSYTKSGKIETYSYVTQKGWATINYFYDSFQNLKRVSYPDTTEEKYSYNSKGQLTQFKNRTGHDIDFDYDDFGNINKKNEKISMYSPDKGDYVSSIVTNIINDKLGRPLETKIYQDGILQYHYKYKYTKKGYIKEHKSLDGQNQLVINSKEYNNRKKVYKDVNWYGNENVYEYDYTNKLLNVTNKLGEVVSLGYDLLGRMDHKTITDSDKNIVENWCYAYDGKSRVIKEEESISGYIREFTFYEYGKIKTQKTHLNSDVTDFEIIEYFYDTYLNIDKVVLNKEEVTDYEIDPASGLVLNITTPGGRVIDYIYDEFNRVKEKKGFGGDYTYTYDPYGRIKSIENMGVIKNFAYNGRGDLIKDWIGNQGDNARKYGYDGAGKTVAIQDNLGSWKQIEYDKLGRVIREINPDKTEKTQTWEVLDTGGYKTSLLDEDKYVWTKYYDILGRLTVQLDPNQIDSDLINPNNIDPTQKGITYKYDPLGRTINYKDQLNSTWKYEYSPLGLTKEIDPLMRETKYQMGPSGKIKNISKPGDDLMEYNYSYYKDINQTLFKVESFSNGKLLHTTFYDLDKMISKEETPLLVTHEYVYNEKGQLTREINSRSNSQEYIYTNDRLSEKNDFNKDNFKYQYDDYGNIIDISINNVKKLHYEYDNNGQLKEATNFDSNQTNNFTYNNRGLLESAKSSYGLDTWYTYTDRGLLKTENRTSTNSLINYKYNPLGLLEEIRGDNLYGLFKYDKRGMLIEKDLGDGFANRKSYNEIGQITQESFIYGKQVYSSTGYVYNDKDQINFKISEKGELTSYKYDDRNRLSEVYYPLNGRFVTPFLEEKNEVGLGNPNNNGANGIVQPEYLNISTEERNNIQNTFDNQDLQQSTFFNFNQNFWKERYRYNSDGQITEKADAWGTINYSYENGLMSKRGENILSYDKNGNLLSEKGSTIDFEYNYDSKNRLIKAFTSQSGKNTEIDYAYDALGRRFSRNEIVSNNGTQERSSLQNYNYIGKSFNLESRNYTQKSGLQDLQNYYYGSGELLAFSELSEIHYTFSDYQGSMIGYTTGNGLQNNYIYDAFGSPVLGDFDQENILGYNGKMYDNVTKQSNYGYRDYQPTVGMFTTVDPIKDGYNWYAYCGNDPINRIDPNGLDWIKIINRDPTTDNTIATEGGDVGHTQTETFDEDMNSMGVQGFNSNKNPLIKTGKSVEGGYDSDSMKTGGLITSTLIEVSPQERAEYEKVWEKRKKSSEKLTYNLLGSAAMDDSLMCTEAVLTALNESGVLSSEESSILNAPYQDWENVLPKSYPAPFNPTVDFIKTFSVTNPNPNEMAERIKQLESNKNTSSSDCE</sequence>
<keyword evidence="2" id="KW-0732">Signal</keyword>
<evidence type="ECO:0000313" key="5">
    <source>
        <dbReference type="EMBL" id="QEN04221.1"/>
    </source>
</evidence>
<feature type="domain" description="Teneurin-like YD-shell" evidence="4">
    <location>
        <begin position="1319"/>
        <end position="1488"/>
    </location>
</feature>
<feature type="signal peptide" evidence="2">
    <location>
        <begin position="1"/>
        <end position="19"/>
    </location>
</feature>
<protein>
    <recommendedName>
        <fullName evidence="7">RHS repeat protein</fullName>
    </recommendedName>
</protein>
<dbReference type="KEGG" id="sper:EW093_05710"/>
<evidence type="ECO:0000256" key="2">
    <source>
        <dbReference type="SAM" id="SignalP"/>
    </source>
</evidence>
<dbReference type="OrthoDB" id="353304at2"/>
<reference evidence="5 6" key="2">
    <citation type="submission" date="2019-09" db="EMBL/GenBank/DDBJ databases">
        <title>Complete Genome Sequence and Methylome Analysis of free living Spirochaetas.</title>
        <authorList>
            <person name="Leshcheva N."/>
            <person name="Mikheeva N."/>
        </authorList>
    </citation>
    <scope>NUCLEOTIDE SEQUENCE [LARGE SCALE GENOMIC DNA]</scope>
    <source>
        <strain evidence="5 6">P</strain>
    </source>
</reference>
<dbReference type="PANTHER" id="PTHR32305:SF15">
    <property type="entry name" value="PROTEIN RHSA-RELATED"/>
    <property type="match status" value="1"/>
</dbReference>
<dbReference type="InterPro" id="IPR022385">
    <property type="entry name" value="Rhs_assc_core"/>
</dbReference>
<dbReference type="InterPro" id="IPR045351">
    <property type="entry name" value="DUF6531"/>
</dbReference>
<dbReference type="InterPro" id="IPR056823">
    <property type="entry name" value="TEN-like_YD-shell"/>
</dbReference>
<evidence type="ECO:0000259" key="4">
    <source>
        <dbReference type="Pfam" id="PF25023"/>
    </source>
</evidence>
<dbReference type="Gene3D" id="2.180.10.10">
    <property type="entry name" value="RHS repeat-associated core"/>
    <property type="match status" value="3"/>
</dbReference>
<evidence type="ECO:0000256" key="1">
    <source>
        <dbReference type="ARBA" id="ARBA00022737"/>
    </source>
</evidence>
<organism evidence="5 6">
    <name type="scientific">Thiospirochaeta perfilievii</name>
    <dbReference type="NCBI Taxonomy" id="252967"/>
    <lineage>
        <taxon>Bacteria</taxon>
        <taxon>Pseudomonadati</taxon>
        <taxon>Spirochaetota</taxon>
        <taxon>Spirochaetia</taxon>
        <taxon>Spirochaetales</taxon>
        <taxon>Spirochaetaceae</taxon>
        <taxon>Thiospirochaeta</taxon>
    </lineage>
</organism>
<dbReference type="EMBL" id="CP035807">
    <property type="protein sequence ID" value="QEN04221.1"/>
    <property type="molecule type" value="Genomic_DNA"/>
</dbReference>
<feature type="domain" description="DUF6531" evidence="3">
    <location>
        <begin position="188"/>
        <end position="242"/>
    </location>
</feature>
<keyword evidence="6" id="KW-1185">Reference proteome</keyword>
<name>A0A5C1Q9R2_9SPIO</name>
<proteinExistence type="predicted"/>
<evidence type="ECO:0008006" key="7">
    <source>
        <dbReference type="Google" id="ProtNLM"/>
    </source>
</evidence>
<dbReference type="Pfam" id="PF20148">
    <property type="entry name" value="DUF6531"/>
    <property type="match status" value="1"/>
</dbReference>
<dbReference type="PANTHER" id="PTHR32305">
    <property type="match status" value="1"/>
</dbReference>
<evidence type="ECO:0000259" key="3">
    <source>
        <dbReference type="Pfam" id="PF20148"/>
    </source>
</evidence>
<dbReference type="Proteomes" id="UP000323824">
    <property type="component" value="Chromosome"/>
</dbReference>
<dbReference type="InterPro" id="IPR050708">
    <property type="entry name" value="T6SS_VgrG/RHS"/>
</dbReference>
<reference evidence="5 6" key="1">
    <citation type="submission" date="2019-02" db="EMBL/GenBank/DDBJ databases">
        <authorList>
            <person name="Fomenkov A."/>
            <person name="Dubinina G."/>
            <person name="Grabovich M."/>
            <person name="Vincze T."/>
            <person name="Roberts R.J."/>
        </authorList>
    </citation>
    <scope>NUCLEOTIDE SEQUENCE [LARGE SCALE GENOMIC DNA]</scope>
    <source>
        <strain evidence="5 6">P</strain>
    </source>
</reference>
<keyword evidence="1" id="KW-0677">Repeat</keyword>
<feature type="chain" id="PRO_5022769450" description="RHS repeat protein" evidence="2">
    <location>
        <begin position="20"/>
        <end position="2033"/>
    </location>
</feature>
<feature type="domain" description="Teneurin-like YD-shell" evidence="4">
    <location>
        <begin position="1554"/>
        <end position="1811"/>
    </location>
</feature>
<evidence type="ECO:0000313" key="6">
    <source>
        <dbReference type="Proteomes" id="UP000323824"/>
    </source>
</evidence>
<accession>A0A5C1Q9R2</accession>
<dbReference type="InterPro" id="IPR006530">
    <property type="entry name" value="YD"/>
</dbReference>
<dbReference type="NCBIfam" id="TIGR01643">
    <property type="entry name" value="YD_repeat_2x"/>
    <property type="match status" value="1"/>
</dbReference>